<dbReference type="Proteomes" id="UP000472372">
    <property type="component" value="Chromosome 4"/>
</dbReference>
<proteinExistence type="predicted"/>
<protein>
    <submittedName>
        <fullName evidence="2">Uncharacterized protein</fullName>
    </submittedName>
</protein>
<evidence type="ECO:0000313" key="3">
    <source>
        <dbReference type="Proteomes" id="UP000472372"/>
    </source>
</evidence>
<feature type="compositionally biased region" description="Polar residues" evidence="1">
    <location>
        <begin position="29"/>
        <end position="39"/>
    </location>
</feature>
<dbReference type="AlphaFoldDB" id="A0A6S6W0B2"/>
<name>A0A6S6W0B2_9PLEO</name>
<feature type="compositionally biased region" description="Basic residues" evidence="1">
    <location>
        <begin position="40"/>
        <end position="50"/>
    </location>
</feature>
<feature type="region of interest" description="Disordered" evidence="1">
    <location>
        <begin position="82"/>
        <end position="103"/>
    </location>
</feature>
<evidence type="ECO:0000256" key="1">
    <source>
        <dbReference type="SAM" id="MobiDB-lite"/>
    </source>
</evidence>
<reference evidence="2" key="1">
    <citation type="submission" date="2021-02" db="EMBL/GenBank/DDBJ databases">
        <authorList>
            <person name="Syme A R."/>
            <person name="Syme A R."/>
            <person name="Moolhuijzen P."/>
        </authorList>
    </citation>
    <scope>NUCLEOTIDE SEQUENCE</scope>
    <source>
        <strain evidence="2">W1-1</strain>
    </source>
</reference>
<organism evidence="2 3">
    <name type="scientific">Pyrenophora teres f. teres</name>
    <dbReference type="NCBI Taxonomy" id="97479"/>
    <lineage>
        <taxon>Eukaryota</taxon>
        <taxon>Fungi</taxon>
        <taxon>Dikarya</taxon>
        <taxon>Ascomycota</taxon>
        <taxon>Pezizomycotina</taxon>
        <taxon>Dothideomycetes</taxon>
        <taxon>Pleosporomycetidae</taxon>
        <taxon>Pleosporales</taxon>
        <taxon>Pleosporineae</taxon>
        <taxon>Pleosporaceae</taxon>
        <taxon>Pyrenophora</taxon>
    </lineage>
</organism>
<feature type="compositionally biased region" description="Basic residues" evidence="1">
    <location>
        <begin position="17"/>
        <end position="27"/>
    </location>
</feature>
<sequence length="103" mass="11477">MNVRPNCPVSRPSDNHGRKKESRKLRLNKTGTSVPFRQNSKPHRQQGPKKHNPDASDGPGNRIDLINLSLGNTFLFPILVEDDSIPSSSPSPSQNNPTLWEIL</sequence>
<accession>A0A6S6W0B2</accession>
<dbReference type="EMBL" id="HG992980">
    <property type="protein sequence ID" value="CAE7032258.1"/>
    <property type="molecule type" value="Genomic_DNA"/>
</dbReference>
<feature type="region of interest" description="Disordered" evidence="1">
    <location>
        <begin position="1"/>
        <end position="64"/>
    </location>
</feature>
<feature type="compositionally biased region" description="Polar residues" evidence="1">
    <location>
        <begin position="94"/>
        <end position="103"/>
    </location>
</feature>
<evidence type="ECO:0000313" key="2">
    <source>
        <dbReference type="EMBL" id="CAE7032258.1"/>
    </source>
</evidence>
<gene>
    <name evidence="2" type="ORF">PTTW11_04960</name>
</gene>